<dbReference type="Proteomes" id="UP000199512">
    <property type="component" value="Unassembled WGS sequence"/>
</dbReference>
<evidence type="ECO:0000313" key="1">
    <source>
        <dbReference type="EMBL" id="SEN41898.1"/>
    </source>
</evidence>
<organism evidence="1 2">
    <name type="scientific">Peptostreptococcus russellii</name>
    <dbReference type="NCBI Taxonomy" id="215200"/>
    <lineage>
        <taxon>Bacteria</taxon>
        <taxon>Bacillati</taxon>
        <taxon>Bacillota</taxon>
        <taxon>Clostridia</taxon>
        <taxon>Peptostreptococcales</taxon>
        <taxon>Peptostreptococcaceae</taxon>
        <taxon>Peptostreptococcus</taxon>
    </lineage>
</organism>
<proteinExistence type="predicted"/>
<sequence>MDNKKFKINSYLRDADDILEEKQRIAIEKYGEIFEDQVFFELELKMNDELARELSREYNKRVHGNRRLN</sequence>
<gene>
    <name evidence="1" type="ORF">SAMN05216454_103160</name>
</gene>
<name>A0A1H8GF14_9FIRM</name>
<reference evidence="1 2" key="1">
    <citation type="submission" date="2016-10" db="EMBL/GenBank/DDBJ databases">
        <authorList>
            <person name="de Groot N.N."/>
        </authorList>
    </citation>
    <scope>NUCLEOTIDE SEQUENCE [LARGE SCALE GENOMIC DNA]</scope>
    <source>
        <strain evidence="1 2">Calf135</strain>
    </source>
</reference>
<protein>
    <submittedName>
        <fullName evidence="1">Uncharacterized protein</fullName>
    </submittedName>
</protein>
<dbReference type="OrthoDB" id="1753078at2"/>
<dbReference type="AlphaFoldDB" id="A0A1H8GF14"/>
<evidence type="ECO:0000313" key="2">
    <source>
        <dbReference type="Proteomes" id="UP000199512"/>
    </source>
</evidence>
<dbReference type="RefSeq" id="WP_091974633.1">
    <property type="nucleotide sequence ID" value="NZ_FODF01000003.1"/>
</dbReference>
<accession>A0A1H8GF14</accession>
<keyword evidence="2" id="KW-1185">Reference proteome</keyword>
<dbReference type="EMBL" id="FODF01000003">
    <property type="protein sequence ID" value="SEN41898.1"/>
    <property type="molecule type" value="Genomic_DNA"/>
</dbReference>